<evidence type="ECO:0000256" key="9">
    <source>
        <dbReference type="ARBA" id="ARBA00034808"/>
    </source>
</evidence>
<evidence type="ECO:0000256" key="2">
    <source>
        <dbReference type="ARBA" id="ARBA00022741"/>
    </source>
</evidence>
<evidence type="ECO:0000256" key="8">
    <source>
        <dbReference type="ARBA" id="ARBA00034617"/>
    </source>
</evidence>
<evidence type="ECO:0000256" key="6">
    <source>
        <dbReference type="ARBA" id="ARBA00023125"/>
    </source>
</evidence>
<dbReference type="GO" id="GO:0016887">
    <property type="term" value="F:ATP hydrolysis activity"/>
    <property type="evidence" value="ECO:0007669"/>
    <property type="project" value="RHEA"/>
</dbReference>
<keyword evidence="2 12" id="KW-0547">Nucleotide-binding</keyword>
<dbReference type="eggNOG" id="COG0210">
    <property type="taxonomic scope" value="Bacteria"/>
</dbReference>
<dbReference type="OrthoDB" id="5905204at2"/>
<dbReference type="Pfam" id="PF13361">
    <property type="entry name" value="UvrD_C"/>
    <property type="match status" value="2"/>
</dbReference>
<dbReference type="PROSITE" id="PS51217">
    <property type="entry name" value="UVRD_HELICASE_CTER"/>
    <property type="match status" value="1"/>
</dbReference>
<dbReference type="EC" id="5.6.2.4" evidence="9"/>
<dbReference type="Pfam" id="PF00580">
    <property type="entry name" value="UvrD-helicase"/>
    <property type="match status" value="2"/>
</dbReference>
<organism evidence="15 16">
    <name type="scientific">Albidiferax ferrireducens (strain ATCC BAA-621 / DSM 15236 / T118)</name>
    <name type="common">Rhodoferax ferrireducens</name>
    <dbReference type="NCBI Taxonomy" id="338969"/>
    <lineage>
        <taxon>Bacteria</taxon>
        <taxon>Pseudomonadati</taxon>
        <taxon>Pseudomonadota</taxon>
        <taxon>Betaproteobacteria</taxon>
        <taxon>Burkholderiales</taxon>
        <taxon>Comamonadaceae</taxon>
        <taxon>Rhodoferax</taxon>
    </lineage>
</organism>
<keyword evidence="16" id="KW-1185">Reference proteome</keyword>
<dbReference type="RefSeq" id="WP_011458771.1">
    <property type="nucleotide sequence ID" value="NC_007901.1"/>
</dbReference>
<dbReference type="Proteomes" id="UP000008332">
    <property type="component" value="Plasmid unnamed1"/>
</dbReference>
<reference evidence="16" key="1">
    <citation type="submission" date="2006-02" db="EMBL/GenBank/DDBJ databases">
        <title>Complete sequence of plasmid 1 of Rhodoferax ferrireducens DSM 15236.</title>
        <authorList>
            <person name="Copeland A."/>
            <person name="Lucas S."/>
            <person name="Lapidus A."/>
            <person name="Barry K."/>
            <person name="Detter J.C."/>
            <person name="Glavina del Rio T."/>
            <person name="Hammon N."/>
            <person name="Israni S."/>
            <person name="Pitluck S."/>
            <person name="Brettin T."/>
            <person name="Bruce D."/>
            <person name="Han C."/>
            <person name="Tapia R."/>
            <person name="Gilna P."/>
            <person name="Kiss H."/>
            <person name="Schmutz J."/>
            <person name="Larimer F."/>
            <person name="Land M."/>
            <person name="Kyrpides N."/>
            <person name="Ivanova N."/>
            <person name="Richardson P."/>
        </authorList>
    </citation>
    <scope>NUCLEOTIDE SEQUENCE [LARGE SCALE GENOMIC DNA]</scope>
    <source>
        <strain evidence="16">ATCC BAA-621 / DSM 15236 / T118</strain>
        <plasmid evidence="16">Plasmid pDSM15236</plasmid>
    </source>
</reference>
<dbReference type="GO" id="GO:0000725">
    <property type="term" value="P:recombinational repair"/>
    <property type="evidence" value="ECO:0007669"/>
    <property type="project" value="TreeGrafter"/>
</dbReference>
<evidence type="ECO:0000256" key="4">
    <source>
        <dbReference type="ARBA" id="ARBA00022806"/>
    </source>
</evidence>
<dbReference type="Gene3D" id="1.10.486.10">
    <property type="entry name" value="PCRA, domain 4"/>
    <property type="match status" value="1"/>
</dbReference>
<keyword evidence="3 12" id="KW-0378">Hydrolase</keyword>
<evidence type="ECO:0000313" key="16">
    <source>
        <dbReference type="Proteomes" id="UP000008332"/>
    </source>
</evidence>
<protein>
    <recommendedName>
        <fullName evidence="9">DNA 3'-5' helicase</fullName>
        <ecNumber evidence="9">5.6.2.4</ecNumber>
    </recommendedName>
    <alternativeName>
        <fullName evidence="10">DNA 3'-5' helicase II</fullName>
    </alternativeName>
</protein>
<dbReference type="GO" id="GO:0005524">
    <property type="term" value="F:ATP binding"/>
    <property type="evidence" value="ECO:0007669"/>
    <property type="project" value="UniProtKB-UniRule"/>
</dbReference>
<evidence type="ECO:0000256" key="3">
    <source>
        <dbReference type="ARBA" id="ARBA00022801"/>
    </source>
</evidence>
<evidence type="ECO:0000256" key="11">
    <source>
        <dbReference type="ARBA" id="ARBA00048988"/>
    </source>
</evidence>
<name>Q21QH7_ALBFT</name>
<comment type="catalytic activity">
    <reaction evidence="8">
        <text>Couples ATP hydrolysis with the unwinding of duplex DNA by translocating in the 3'-5' direction.</text>
        <dbReference type="EC" id="5.6.2.4"/>
    </reaction>
</comment>
<sequence>MGLNVEQERAVFCTENLMVLAPPGSGKTGTLVAKTKYIITMIPESIVLLVTFTDASAKEARERIGKLLTSVQMRRVTVSTFHSHAIEQLRRAGKLGRIMAPHESTDLVKRALVDCGSTMDFMEAEAELQAAKASPEFTGEEKDFIKAYEHRKLLHRSIDLQDVVREAVNGMRAKNADKHIPPLAATHVLCDEFQDVDWNQLHWLLCYREFGAIVTVVGDDDQSVYGWRNALGYAAMQAFRDRVNPTVITLEVNYRSRREIIQSATCLIRNNPKRMDKVVVSKIGDGGEVFLAKPADKEAEATMIIDAIINDAEEKGHELHLVPTGRWGVIARNNRDLWLIAAMLRKAGIPFVKSTKKDDAPWEIMRFCGMLVSIQTNDSLGLRQTMSSMGISEKTLRSVHDKMGDDFYRIMDGDFPDLEDVAIEDKPLLKAFLQICPRWRDLTANGHYGRVIGAVGEWFLDTIVRGDDTIQDFRNFVKMLSGDSSKMSGTDFPSTTGSSVRQNLRARPRGNLQVRVLNYFRQDDKKSSGGVALYTMHGSKGLEFDKVFLVQCNSGTIPSSKSKSVDEERRLFYVAMTRARQELTMSSISTKSSSIFLSEVGDVTML</sequence>
<evidence type="ECO:0000256" key="7">
    <source>
        <dbReference type="ARBA" id="ARBA00023235"/>
    </source>
</evidence>
<dbReference type="InterPro" id="IPR013986">
    <property type="entry name" value="DExx_box_DNA_helicase_dom_sf"/>
</dbReference>
<dbReference type="PANTHER" id="PTHR11070:SF2">
    <property type="entry name" value="ATP-DEPENDENT DNA HELICASE SRS2"/>
    <property type="match status" value="1"/>
</dbReference>
<keyword evidence="4 12" id="KW-0347">Helicase</keyword>
<dbReference type="AlphaFoldDB" id="Q21QH7"/>
<feature type="domain" description="UvrD-like helicase ATP-binding" evidence="13">
    <location>
        <begin position="1"/>
        <end position="257"/>
    </location>
</feature>
<keyword evidence="6" id="KW-0238">DNA-binding</keyword>
<dbReference type="KEGG" id="rfr:Rfer_4281"/>
<accession>Q21QH7</accession>
<dbReference type="InterPro" id="IPR014017">
    <property type="entry name" value="DNA_helicase_UvrD-like_C"/>
</dbReference>
<evidence type="ECO:0000256" key="12">
    <source>
        <dbReference type="PROSITE-ProRule" id="PRU00560"/>
    </source>
</evidence>
<proteinExistence type="inferred from homology"/>
<dbReference type="InterPro" id="IPR027417">
    <property type="entry name" value="P-loop_NTPase"/>
</dbReference>
<evidence type="ECO:0000256" key="1">
    <source>
        <dbReference type="ARBA" id="ARBA00009922"/>
    </source>
</evidence>
<dbReference type="HOGENOM" id="CLU_004585_5_10_4"/>
<comment type="similarity">
    <text evidence="1">Belongs to the helicase family. UvrD subfamily.</text>
</comment>
<evidence type="ECO:0000256" key="5">
    <source>
        <dbReference type="ARBA" id="ARBA00022840"/>
    </source>
</evidence>
<geneLocation type="plasmid" evidence="16">
    <name>pDSM15236</name>
</geneLocation>
<keyword evidence="5 12" id="KW-0067">ATP-binding</keyword>
<keyword evidence="15" id="KW-0614">Plasmid</keyword>
<dbReference type="PANTHER" id="PTHR11070">
    <property type="entry name" value="UVRD / RECB / PCRA DNA HELICASE FAMILY MEMBER"/>
    <property type="match status" value="1"/>
</dbReference>
<dbReference type="EMBL" id="CP000268">
    <property type="protein sequence ID" value="ABD71968.1"/>
    <property type="molecule type" value="Genomic_DNA"/>
</dbReference>
<dbReference type="InterPro" id="IPR000212">
    <property type="entry name" value="DNA_helicase_UvrD/REP"/>
</dbReference>
<comment type="catalytic activity">
    <reaction evidence="11">
        <text>ATP + H2O = ADP + phosphate + H(+)</text>
        <dbReference type="Rhea" id="RHEA:13065"/>
        <dbReference type="ChEBI" id="CHEBI:15377"/>
        <dbReference type="ChEBI" id="CHEBI:15378"/>
        <dbReference type="ChEBI" id="CHEBI:30616"/>
        <dbReference type="ChEBI" id="CHEBI:43474"/>
        <dbReference type="ChEBI" id="CHEBI:456216"/>
        <dbReference type="EC" id="5.6.2.4"/>
    </reaction>
</comment>
<evidence type="ECO:0000259" key="13">
    <source>
        <dbReference type="PROSITE" id="PS51198"/>
    </source>
</evidence>
<gene>
    <name evidence="15" type="ordered locus">Rfer_4281</name>
</gene>
<dbReference type="Gene3D" id="1.10.10.160">
    <property type="match status" value="1"/>
</dbReference>
<dbReference type="Gene3D" id="3.40.50.300">
    <property type="entry name" value="P-loop containing nucleotide triphosphate hydrolases"/>
    <property type="match status" value="2"/>
</dbReference>
<evidence type="ECO:0000259" key="14">
    <source>
        <dbReference type="PROSITE" id="PS51217"/>
    </source>
</evidence>
<keyword evidence="7" id="KW-0413">Isomerase</keyword>
<evidence type="ECO:0000256" key="10">
    <source>
        <dbReference type="ARBA" id="ARBA00034923"/>
    </source>
</evidence>
<dbReference type="InterPro" id="IPR014016">
    <property type="entry name" value="UvrD-like_ATP-bd"/>
</dbReference>
<dbReference type="GO" id="GO:0043138">
    <property type="term" value="F:3'-5' DNA helicase activity"/>
    <property type="evidence" value="ECO:0007669"/>
    <property type="project" value="UniProtKB-EC"/>
</dbReference>
<evidence type="ECO:0000313" key="15">
    <source>
        <dbReference type="EMBL" id="ABD71968.1"/>
    </source>
</evidence>
<dbReference type="PROSITE" id="PS51198">
    <property type="entry name" value="UVRD_HELICASE_ATP_BIND"/>
    <property type="match status" value="1"/>
</dbReference>
<dbReference type="SUPFAM" id="SSF52540">
    <property type="entry name" value="P-loop containing nucleoside triphosphate hydrolases"/>
    <property type="match status" value="1"/>
</dbReference>
<feature type="domain" description="UvrD-like helicase C-terminal" evidence="14">
    <location>
        <begin position="258"/>
        <end position="541"/>
    </location>
</feature>
<dbReference type="CDD" id="cd17932">
    <property type="entry name" value="DEXQc_UvrD"/>
    <property type="match status" value="1"/>
</dbReference>
<dbReference type="GO" id="GO:0003677">
    <property type="term" value="F:DNA binding"/>
    <property type="evidence" value="ECO:0007669"/>
    <property type="project" value="UniProtKB-KW"/>
</dbReference>
<feature type="binding site" evidence="12">
    <location>
        <begin position="21"/>
        <end position="28"/>
    </location>
    <ligand>
        <name>ATP</name>
        <dbReference type="ChEBI" id="CHEBI:30616"/>
    </ligand>
</feature>